<evidence type="ECO:0000313" key="2">
    <source>
        <dbReference type="Proteomes" id="UP001603978"/>
    </source>
</evidence>
<dbReference type="RefSeq" id="WP_393173007.1">
    <property type="nucleotide sequence ID" value="NZ_JBICRM010000030.1"/>
</dbReference>
<organism evidence="1 2">
    <name type="scientific">Nonomuraea marmarensis</name>
    <dbReference type="NCBI Taxonomy" id="3351344"/>
    <lineage>
        <taxon>Bacteria</taxon>
        <taxon>Bacillati</taxon>
        <taxon>Actinomycetota</taxon>
        <taxon>Actinomycetes</taxon>
        <taxon>Streptosporangiales</taxon>
        <taxon>Streptosporangiaceae</taxon>
        <taxon>Nonomuraea</taxon>
    </lineage>
</organism>
<dbReference type="Gene3D" id="3.40.50.300">
    <property type="entry name" value="P-loop containing nucleotide triphosphate hydrolases"/>
    <property type="match status" value="1"/>
</dbReference>
<dbReference type="EMBL" id="JBICRM010000030">
    <property type="protein sequence ID" value="MFG1708779.1"/>
    <property type="molecule type" value="Genomic_DNA"/>
</dbReference>
<name>A0ABW7ANX7_9ACTN</name>
<proteinExistence type="predicted"/>
<comment type="caution">
    <text evidence="1">The sequence shown here is derived from an EMBL/GenBank/DDBJ whole genome shotgun (WGS) entry which is preliminary data.</text>
</comment>
<reference evidence="1 2" key="1">
    <citation type="submission" date="2024-10" db="EMBL/GenBank/DDBJ databases">
        <authorList>
            <person name="Topkara A.R."/>
            <person name="Saygin H."/>
        </authorList>
    </citation>
    <scope>NUCLEOTIDE SEQUENCE [LARGE SCALE GENOMIC DNA]</scope>
    <source>
        <strain evidence="1 2">M3C6</strain>
    </source>
</reference>
<keyword evidence="2" id="KW-1185">Reference proteome</keyword>
<dbReference type="Proteomes" id="UP001603978">
    <property type="component" value="Unassembled WGS sequence"/>
</dbReference>
<evidence type="ECO:0000313" key="1">
    <source>
        <dbReference type="EMBL" id="MFG1708779.1"/>
    </source>
</evidence>
<gene>
    <name evidence="1" type="ORF">ACFLIM_36835</name>
</gene>
<dbReference type="InterPro" id="IPR027417">
    <property type="entry name" value="P-loop_NTPase"/>
</dbReference>
<accession>A0ABW7ANX7</accession>
<protein>
    <submittedName>
        <fullName evidence="1">Phosphotransferase</fullName>
    </submittedName>
</protein>
<sequence>MLAPDLAAVERRERARAKIGYPEEWTIAQLGEALRGETPRLGLWLDTSRQTPEETVDEIFFRAAEAEVR</sequence>